<dbReference type="Pfam" id="PF22705">
    <property type="entry name" value="C2-set_3"/>
    <property type="match status" value="1"/>
</dbReference>
<keyword evidence="8" id="KW-0325">Glycoprotein</keyword>
<evidence type="ECO:0000256" key="9">
    <source>
        <dbReference type="ARBA" id="ARBA00023319"/>
    </source>
</evidence>
<dbReference type="SUPFAM" id="SSF48726">
    <property type="entry name" value="Immunoglobulin"/>
    <property type="match status" value="2"/>
</dbReference>
<dbReference type="Pfam" id="PF00622">
    <property type="entry name" value="SPRY"/>
    <property type="match status" value="1"/>
</dbReference>
<dbReference type="GO" id="GO:0050863">
    <property type="term" value="P:regulation of T cell activation"/>
    <property type="evidence" value="ECO:0007669"/>
    <property type="project" value="UniProtKB-ARBA"/>
</dbReference>
<dbReference type="SUPFAM" id="SSF49899">
    <property type="entry name" value="Concanavalin A-like lectins/glucanases"/>
    <property type="match status" value="1"/>
</dbReference>
<dbReference type="InterPro" id="IPR036179">
    <property type="entry name" value="Ig-like_dom_sf"/>
</dbReference>
<evidence type="ECO:0000259" key="14">
    <source>
        <dbReference type="PROSITE" id="PS50835"/>
    </source>
</evidence>
<dbReference type="PROSITE" id="PS50835">
    <property type="entry name" value="IG_LIKE"/>
    <property type="match status" value="1"/>
</dbReference>
<keyword evidence="16" id="KW-1185">Reference proteome</keyword>
<evidence type="ECO:0000256" key="3">
    <source>
        <dbReference type="ARBA" id="ARBA00022692"/>
    </source>
</evidence>
<dbReference type="PRINTS" id="PR01407">
    <property type="entry name" value="BUTYPHLNCDUF"/>
</dbReference>
<feature type="chain" id="PRO_5035879254" evidence="12">
    <location>
        <begin position="28"/>
        <end position="499"/>
    </location>
</feature>
<dbReference type="SMART" id="SM00406">
    <property type="entry name" value="IGv"/>
    <property type="match status" value="1"/>
</dbReference>
<dbReference type="PANTHER" id="PTHR24100:SF149">
    <property type="entry name" value="BG-LIKE ANTIGEN 1-RELATED"/>
    <property type="match status" value="1"/>
</dbReference>
<dbReference type="GO" id="GO:0001817">
    <property type="term" value="P:regulation of cytokine production"/>
    <property type="evidence" value="ECO:0007669"/>
    <property type="project" value="TreeGrafter"/>
</dbReference>
<evidence type="ECO:0000256" key="10">
    <source>
        <dbReference type="SAM" id="MobiDB-lite"/>
    </source>
</evidence>
<keyword evidence="4 12" id="KW-0732">Signal</keyword>
<dbReference type="Gene3D" id="2.60.40.10">
    <property type="entry name" value="Immunoglobulins"/>
    <property type="match status" value="2"/>
</dbReference>
<dbReference type="Gene3D" id="2.60.120.920">
    <property type="match status" value="1"/>
</dbReference>
<evidence type="ECO:0000313" key="16">
    <source>
        <dbReference type="Proteomes" id="UP000677803"/>
    </source>
</evidence>
<dbReference type="SMART" id="SM00449">
    <property type="entry name" value="SPRY"/>
    <property type="match status" value="1"/>
</dbReference>
<name>A0A8S4B4X5_9TELE</name>
<evidence type="ECO:0000256" key="6">
    <source>
        <dbReference type="ARBA" id="ARBA00023136"/>
    </source>
</evidence>
<feature type="domain" description="B30.2/SPRY" evidence="13">
    <location>
        <begin position="283"/>
        <end position="481"/>
    </location>
</feature>
<dbReference type="EMBL" id="CAJRST010014446">
    <property type="protein sequence ID" value="CAG5929255.1"/>
    <property type="molecule type" value="Genomic_DNA"/>
</dbReference>
<evidence type="ECO:0000256" key="1">
    <source>
        <dbReference type="ARBA" id="ARBA00004479"/>
    </source>
</evidence>
<dbReference type="GO" id="GO:0009897">
    <property type="term" value="C:external side of plasma membrane"/>
    <property type="evidence" value="ECO:0007669"/>
    <property type="project" value="TreeGrafter"/>
</dbReference>
<evidence type="ECO:0000256" key="2">
    <source>
        <dbReference type="ARBA" id="ARBA00007591"/>
    </source>
</evidence>
<dbReference type="GO" id="GO:1903037">
    <property type="term" value="P:regulation of leukocyte cell-cell adhesion"/>
    <property type="evidence" value="ECO:0007669"/>
    <property type="project" value="UniProtKB-ARBA"/>
</dbReference>
<dbReference type="InterPro" id="IPR013783">
    <property type="entry name" value="Ig-like_fold"/>
</dbReference>
<dbReference type="PROSITE" id="PS50188">
    <property type="entry name" value="B302_SPRY"/>
    <property type="match status" value="1"/>
</dbReference>
<dbReference type="Pfam" id="PF07686">
    <property type="entry name" value="V-set"/>
    <property type="match status" value="1"/>
</dbReference>
<evidence type="ECO:0000256" key="8">
    <source>
        <dbReference type="ARBA" id="ARBA00023180"/>
    </source>
</evidence>
<evidence type="ECO:0000256" key="11">
    <source>
        <dbReference type="SAM" id="Phobius"/>
    </source>
</evidence>
<dbReference type="InterPro" id="IPR053896">
    <property type="entry name" value="BTN3A2-like_Ig-C"/>
</dbReference>
<dbReference type="InterPro" id="IPR013320">
    <property type="entry name" value="ConA-like_dom_sf"/>
</dbReference>
<accession>A0A8S4B4X5</accession>
<keyword evidence="3 11" id="KW-0812">Transmembrane</keyword>
<dbReference type="AlphaFoldDB" id="A0A8S4B4X5"/>
<dbReference type="InterPro" id="IPR050504">
    <property type="entry name" value="IgSF_BTN/MOG"/>
</dbReference>
<dbReference type="InterPro" id="IPR007110">
    <property type="entry name" value="Ig-like_dom"/>
</dbReference>
<evidence type="ECO:0000259" key="13">
    <source>
        <dbReference type="PROSITE" id="PS50188"/>
    </source>
</evidence>
<organism evidence="15 16">
    <name type="scientific">Menidia menidia</name>
    <name type="common">Atlantic silverside</name>
    <dbReference type="NCBI Taxonomy" id="238744"/>
    <lineage>
        <taxon>Eukaryota</taxon>
        <taxon>Metazoa</taxon>
        <taxon>Chordata</taxon>
        <taxon>Craniata</taxon>
        <taxon>Vertebrata</taxon>
        <taxon>Euteleostomi</taxon>
        <taxon>Actinopterygii</taxon>
        <taxon>Neopterygii</taxon>
        <taxon>Teleostei</taxon>
        <taxon>Neoteleostei</taxon>
        <taxon>Acanthomorphata</taxon>
        <taxon>Ovalentaria</taxon>
        <taxon>Atherinomorphae</taxon>
        <taxon>Atheriniformes</taxon>
        <taxon>Atherinopsidae</taxon>
        <taxon>Menidiinae</taxon>
        <taxon>Menidia</taxon>
    </lineage>
</organism>
<dbReference type="SMART" id="SM00409">
    <property type="entry name" value="IG"/>
    <property type="match status" value="1"/>
</dbReference>
<reference evidence="15" key="1">
    <citation type="submission" date="2021-05" db="EMBL/GenBank/DDBJ databases">
        <authorList>
            <person name="Tigano A."/>
        </authorList>
    </citation>
    <scope>NUCLEOTIDE SEQUENCE</scope>
</reference>
<protein>
    <submittedName>
        <fullName evidence="15">(Atlantic silverside) hypothetical protein</fullName>
    </submittedName>
</protein>
<dbReference type="InterPro" id="IPR001870">
    <property type="entry name" value="B30.2/SPRY"/>
</dbReference>
<comment type="caution">
    <text evidence="15">The sequence shown here is derived from an EMBL/GenBank/DDBJ whole genome shotgun (WGS) entry which is preliminary data.</text>
</comment>
<feature type="transmembrane region" description="Helical" evidence="11">
    <location>
        <begin position="251"/>
        <end position="273"/>
    </location>
</feature>
<evidence type="ECO:0000313" key="15">
    <source>
        <dbReference type="EMBL" id="CAG5929255.1"/>
    </source>
</evidence>
<gene>
    <name evidence="15" type="ORF">MMEN_LOCUS12892</name>
</gene>
<evidence type="ECO:0000256" key="12">
    <source>
        <dbReference type="SAM" id="SignalP"/>
    </source>
</evidence>
<comment type="similarity">
    <text evidence="2">Belongs to the immunoglobulin superfamily. BTN/MOG family.</text>
</comment>
<dbReference type="PANTHER" id="PTHR24100">
    <property type="entry name" value="BUTYROPHILIN"/>
    <property type="match status" value="1"/>
</dbReference>
<keyword evidence="7" id="KW-1015">Disulfide bond</keyword>
<feature type="region of interest" description="Disordered" evidence="10">
    <location>
        <begin position="478"/>
        <end position="499"/>
    </location>
</feature>
<evidence type="ECO:0000256" key="7">
    <source>
        <dbReference type="ARBA" id="ARBA00023157"/>
    </source>
</evidence>
<dbReference type="InterPro" id="IPR003599">
    <property type="entry name" value="Ig_sub"/>
</dbReference>
<dbReference type="InterPro" id="IPR003879">
    <property type="entry name" value="Butyrophylin_SPRY"/>
</dbReference>
<comment type="subcellular location">
    <subcellularLocation>
        <location evidence="1">Membrane</location>
        <topology evidence="1">Single-pass type I membrane protein</topology>
    </subcellularLocation>
</comment>
<dbReference type="FunFam" id="2.60.40.10:FF:000142">
    <property type="entry name" value="V-set domain-containing T-cell activation inhibitor 1"/>
    <property type="match status" value="1"/>
</dbReference>
<dbReference type="Proteomes" id="UP000677803">
    <property type="component" value="Unassembled WGS sequence"/>
</dbReference>
<dbReference type="OrthoDB" id="9986391at2759"/>
<feature type="signal peptide" evidence="12">
    <location>
        <begin position="1"/>
        <end position="27"/>
    </location>
</feature>
<dbReference type="GO" id="GO:0005102">
    <property type="term" value="F:signaling receptor binding"/>
    <property type="evidence" value="ECO:0007669"/>
    <property type="project" value="TreeGrafter"/>
</dbReference>
<keyword evidence="9" id="KW-0393">Immunoglobulin domain</keyword>
<evidence type="ECO:0000256" key="4">
    <source>
        <dbReference type="ARBA" id="ARBA00022729"/>
    </source>
</evidence>
<evidence type="ECO:0000256" key="5">
    <source>
        <dbReference type="ARBA" id="ARBA00022989"/>
    </source>
</evidence>
<dbReference type="InterPro" id="IPR013106">
    <property type="entry name" value="Ig_V-set"/>
</dbReference>
<dbReference type="InterPro" id="IPR043136">
    <property type="entry name" value="B30.2/SPRY_sf"/>
</dbReference>
<sequence>MWNLKETMDLPVSLFWCFLLFVSRCAAAPVSETFAVSVQSPRSVQRGHAVTLPCWISPPQSAEDLEVRWYRGTVNFDTPVMLYKAKAFEHESQEASYSGRVSFGLKDTTSGGLKAGDVSLKLENVTIEDAGDYTCYASSLDSYDSSSVTLHVMEAGSTPLLSAEWKDNVVNVSCESEGWYPQPQLRWSDRTGDVNPKGLVYRKLSSGLLSVHSWLLASEFSEVSCSVGVSYMEGKKARLLLGKTPEKAPSVGGWVAFGLLLVALAVLAGLFYFKKRGKKPTDCTEENNPLLPKTVLQARKYYRNIELEETSNDSLKTKGNVLRDAEGKFPDGDMVTCLTAIRGRPAFSSGQHYWEVSLWKPTIGQKKSWWIGVTSVTAIPQTKCFSANASNGFWFLSSSPDTENTLHLSTEPTVSLPIQSKPKTVGVYLDFSQKELSFYDVEENSPIGSFTVSFTGEVFPLFNPGIGDKGPMEIIHVSEQSSDNGKVDSGEQSASQSTA</sequence>
<keyword evidence="5 11" id="KW-1133">Transmembrane helix</keyword>
<dbReference type="GO" id="GO:0050852">
    <property type="term" value="P:T cell receptor signaling pathway"/>
    <property type="evidence" value="ECO:0007669"/>
    <property type="project" value="TreeGrafter"/>
</dbReference>
<keyword evidence="6 11" id="KW-0472">Membrane</keyword>
<dbReference type="InterPro" id="IPR003877">
    <property type="entry name" value="SPRY_dom"/>
</dbReference>
<proteinExistence type="inferred from homology"/>
<feature type="domain" description="Ig-like" evidence="14">
    <location>
        <begin position="29"/>
        <end position="151"/>
    </location>
</feature>